<keyword evidence="10" id="KW-0999">Mitochondrion inner membrane</keyword>
<dbReference type="PANTHER" id="PTHR10160:SF19">
    <property type="entry name" value="PROTON-TRANSLOCATING NAD(P)(+) TRANSHYDROGENASE"/>
    <property type="match status" value="1"/>
</dbReference>
<feature type="transmembrane region" description="Helical" evidence="24">
    <location>
        <begin position="195"/>
        <end position="214"/>
    </location>
</feature>
<dbReference type="PANTHER" id="PTHR10160">
    <property type="entry name" value="NAD(P) TRANSHYDROGENASE"/>
    <property type="match status" value="1"/>
</dbReference>
<evidence type="ECO:0000256" key="8">
    <source>
        <dbReference type="ARBA" id="ARBA00022692"/>
    </source>
</evidence>
<organism evidence="27 28">
    <name type="scientific">Blastocystis sp. subtype 1 (strain ATCC 50177 / NandII)</name>
    <dbReference type="NCBI Taxonomy" id="478820"/>
    <lineage>
        <taxon>Eukaryota</taxon>
        <taxon>Sar</taxon>
        <taxon>Stramenopiles</taxon>
        <taxon>Bigyra</taxon>
        <taxon>Opalozoa</taxon>
        <taxon>Opalinata</taxon>
        <taxon>Blastocystidae</taxon>
        <taxon>Blastocystis</taxon>
    </lineage>
</organism>
<evidence type="ECO:0000259" key="25">
    <source>
        <dbReference type="SMART" id="SM01002"/>
    </source>
</evidence>
<dbReference type="GO" id="GO:0005743">
    <property type="term" value="C:mitochondrial inner membrane"/>
    <property type="evidence" value="ECO:0007669"/>
    <property type="project" value="UniProtKB-SubCell"/>
</dbReference>
<keyword evidence="17" id="KW-0496">Mitochondrion</keyword>
<accession>A0A196SFF1</accession>
<keyword evidence="28" id="KW-1185">Reference proteome</keyword>
<feature type="transmembrane region" description="Helical" evidence="24">
    <location>
        <begin position="154"/>
        <end position="174"/>
    </location>
</feature>
<dbReference type="AlphaFoldDB" id="A0A196SFF1"/>
<dbReference type="Pfam" id="PF02233">
    <property type="entry name" value="PNTB"/>
    <property type="match status" value="1"/>
</dbReference>
<name>A0A196SFF1_BLAHN</name>
<evidence type="ECO:0000256" key="21">
    <source>
        <dbReference type="ARBA" id="ARBA00061558"/>
    </source>
</evidence>
<reference evidence="27 28" key="1">
    <citation type="submission" date="2016-05" db="EMBL/GenBank/DDBJ databases">
        <title>Nuclear genome of Blastocystis sp. subtype 1 NandII.</title>
        <authorList>
            <person name="Gentekaki E."/>
            <person name="Curtis B."/>
            <person name="Stairs C."/>
            <person name="Eme L."/>
            <person name="Herman E."/>
            <person name="Klimes V."/>
            <person name="Arias M.C."/>
            <person name="Elias M."/>
            <person name="Hilliou F."/>
            <person name="Klute M."/>
            <person name="Malik S.-B."/>
            <person name="Pightling A."/>
            <person name="Rachubinski R."/>
            <person name="Salas D."/>
            <person name="Schlacht A."/>
            <person name="Suga H."/>
            <person name="Archibald J."/>
            <person name="Ball S.G."/>
            <person name="Clark G."/>
            <person name="Dacks J."/>
            <person name="Van Der Giezen M."/>
            <person name="Tsaousis A."/>
            <person name="Roger A."/>
        </authorList>
    </citation>
    <scope>NUCLEOTIDE SEQUENCE [LARGE SCALE GENOMIC DNA]</scope>
    <source>
        <strain evidence="28">ATCC 50177 / NandII</strain>
    </source>
</reference>
<dbReference type="STRING" id="478820.A0A196SFF1"/>
<comment type="function">
    <text evidence="20">The transhydrogenation between NADH and NADP is coupled to respiration and ATP hydrolysis and functions as a proton pump across the membrane. May play a role in reactive oxygen species (ROS) detoxification in the adrenal gland.</text>
</comment>
<dbReference type="FunFam" id="3.40.50.1220:FF:000002">
    <property type="entry name" value="NAD(P) transhydrogenase subunit beta"/>
    <property type="match status" value="1"/>
</dbReference>
<sequence length="1056" mass="113441">MSSAITNTSVAPMLESFTDVAYVGSAVLFIFSILGLSHQESARAGNWFGIIGMFICVLMQYIRTGILSNQAEYLDVWTHAHAWIFPPIAIFIGLLIGIWMAHTVAMTGMPQLVGLLNAYGGLAAALEGIALYFSPNAITFLNAKYAVAESNIQIVFMELGIFIGTVTFIASIIACQKLDGKYKNVTIKGQRFWNIFLVLVAVVLMVLSGLSSYYVSDVRRVMEPVIDVGDLGYVFIILLVVISCIYGVFFVLPIGGADMPVVISVLNAFSGISGCCAGFMLKNNLLIITGAIVASSGCILSYIMCLSMNRSLLNVLAGGFGEGAAKKEAKKDEPEKPHFPIKPEAVADLLLDAKKILIVPGYGMAVAHAQHAVSDMTNLLLSVGKSVSFGIHPVAGRLPGHMNVLLAEANVPYNIVYEMDEVNPTMAENDLCLVIGANDTVNPAAENDPESAIAGMPVIRVWESKHVVVFKRSMNKGYADVENPLFFFENTNMCFGNAKDTVEAIVAALRDKTKDMARDAGATSAAAVKKEDAFDFAAFPTEMTVGVPKEVGEEETRVAMTPSVAIKLRKLGFKVLLEEGAGAASKFDPAEYEKVGVEIVPHAELFAQSDIIVQLNEPQPDELDLLRADQLLVSYASPAQNGEMIKTLAEKKVRWLAMDNVPRTTTAQKLDSLSSMGKIAGYRAVIEACAAYEGFFAQQITAAGKYDPCKMLIIGAGVAGLEAIGAAKALGAEVRCFDTRSVCKEQVESMGGTFLDLKVAVKESGEGTGGYAKVMSPEYIAAEMELFKQQAAECNVIISTAAIPGRPAPVLLKREHVEAMKTGSVIVDLAARTGGNCELTEPGKVVVHNGVTIIGYKQLPCRMSRIASEMYANNIFRLMEHLGGAKQFKIDVGDDIVRSMLVCHDGVVSYPPPAVSAPAPVKPVVKKTTKSVPILPQQKLSDDGRRAMSVVAMIVLLAIVGFFLPPTFTTQLMVFALSVVLGYNSIWNVTPSLHTPLMSVTNAISGVVVLGAMFQAVDPVNSISFWVSLVAIIFAAINIGGGFYVTRRMLDMFKKL</sequence>
<keyword evidence="11" id="KW-0521">NADP</keyword>
<dbReference type="InterPro" id="IPR029035">
    <property type="entry name" value="DHS-like_NAD/FAD-binding_dom"/>
</dbReference>
<dbReference type="Pfam" id="PF12769">
    <property type="entry name" value="PNTB_4TM"/>
    <property type="match status" value="1"/>
</dbReference>
<keyword evidence="15" id="KW-0007">Acetylation</keyword>
<evidence type="ECO:0000256" key="5">
    <source>
        <dbReference type="ARBA" id="ARBA00012943"/>
    </source>
</evidence>
<feature type="transmembrane region" description="Helical" evidence="24">
    <location>
        <begin position="947"/>
        <end position="964"/>
    </location>
</feature>
<feature type="transmembrane region" description="Helical" evidence="24">
    <location>
        <begin position="1023"/>
        <end position="1045"/>
    </location>
</feature>
<dbReference type="GO" id="GO:0005886">
    <property type="term" value="C:plasma membrane"/>
    <property type="evidence" value="ECO:0007669"/>
    <property type="project" value="UniProtKB-SubCell"/>
</dbReference>
<evidence type="ECO:0000256" key="19">
    <source>
        <dbReference type="ARBA" id="ARBA00048202"/>
    </source>
</evidence>
<evidence type="ECO:0000256" key="16">
    <source>
        <dbReference type="ARBA" id="ARBA00023027"/>
    </source>
</evidence>
<evidence type="ECO:0000256" key="22">
    <source>
        <dbReference type="ARBA" id="ARBA00074145"/>
    </source>
</evidence>
<keyword evidence="9" id="KW-0547">Nucleotide-binding</keyword>
<feature type="domain" description="Alanine dehydrogenase/pyridine nucleotide transhydrogenase N-terminal" evidence="26">
    <location>
        <begin position="546"/>
        <end position="680"/>
    </location>
</feature>
<evidence type="ECO:0000259" key="26">
    <source>
        <dbReference type="SMART" id="SM01003"/>
    </source>
</evidence>
<evidence type="ECO:0000256" key="10">
    <source>
        <dbReference type="ARBA" id="ARBA00022792"/>
    </source>
</evidence>
<keyword evidence="8 24" id="KW-0812">Transmembrane</keyword>
<evidence type="ECO:0000256" key="23">
    <source>
        <dbReference type="ARBA" id="ARBA00079255"/>
    </source>
</evidence>
<dbReference type="NCBIfam" id="TIGR00561">
    <property type="entry name" value="pntA"/>
    <property type="match status" value="1"/>
</dbReference>
<evidence type="ECO:0000256" key="24">
    <source>
        <dbReference type="SAM" id="Phobius"/>
    </source>
</evidence>
<feature type="transmembrane region" description="Helical" evidence="24">
    <location>
        <begin position="261"/>
        <end position="281"/>
    </location>
</feature>
<dbReference type="InterPro" id="IPR026255">
    <property type="entry name" value="NADP_transhyd_a"/>
</dbReference>
<dbReference type="SMART" id="SM01003">
    <property type="entry name" value="AlaDh_PNT_N"/>
    <property type="match status" value="1"/>
</dbReference>
<evidence type="ECO:0000256" key="13">
    <source>
        <dbReference type="ARBA" id="ARBA00022967"/>
    </source>
</evidence>
<evidence type="ECO:0000256" key="14">
    <source>
        <dbReference type="ARBA" id="ARBA00022989"/>
    </source>
</evidence>
<evidence type="ECO:0000256" key="3">
    <source>
        <dbReference type="ARBA" id="ARBA00005624"/>
    </source>
</evidence>
<dbReference type="InterPro" id="IPR036291">
    <property type="entry name" value="NAD(P)-bd_dom_sf"/>
</dbReference>
<evidence type="ECO:0000256" key="18">
    <source>
        <dbReference type="ARBA" id="ARBA00023136"/>
    </source>
</evidence>
<dbReference type="EC" id="7.1.1.1" evidence="5"/>
<dbReference type="Pfam" id="PF05222">
    <property type="entry name" value="AlaDh_PNT_N"/>
    <property type="match status" value="1"/>
</dbReference>
<dbReference type="InterPro" id="IPR007886">
    <property type="entry name" value="AlaDH/PNT_N"/>
</dbReference>
<proteinExistence type="inferred from homology"/>
<evidence type="ECO:0000256" key="7">
    <source>
        <dbReference type="ARBA" id="ARBA00022519"/>
    </source>
</evidence>
<evidence type="ECO:0000256" key="1">
    <source>
        <dbReference type="ARBA" id="ARBA00004292"/>
    </source>
</evidence>
<dbReference type="SUPFAM" id="SSF52283">
    <property type="entry name" value="Formate/glycerate dehydrogenase catalytic domain-like"/>
    <property type="match status" value="1"/>
</dbReference>
<evidence type="ECO:0000256" key="9">
    <source>
        <dbReference type="ARBA" id="ARBA00022741"/>
    </source>
</evidence>
<comment type="subunit">
    <text evidence="4">Homodimer.</text>
</comment>
<keyword evidence="7" id="KW-0997">Cell inner membrane</keyword>
<evidence type="ECO:0000256" key="2">
    <source>
        <dbReference type="ARBA" id="ARBA00004429"/>
    </source>
</evidence>
<evidence type="ECO:0000256" key="15">
    <source>
        <dbReference type="ARBA" id="ARBA00022990"/>
    </source>
</evidence>
<feature type="transmembrane region" description="Helical" evidence="24">
    <location>
        <begin position="20"/>
        <end position="37"/>
    </location>
</feature>
<dbReference type="InterPro" id="IPR024605">
    <property type="entry name" value="NADP_transhyd_a_C"/>
</dbReference>
<keyword evidence="18 24" id="KW-0472">Membrane</keyword>
<dbReference type="NCBIfam" id="NF006942">
    <property type="entry name" value="PRK09424.1"/>
    <property type="match status" value="1"/>
</dbReference>
<keyword evidence="13" id="KW-1278">Translocase</keyword>
<evidence type="ECO:0000256" key="20">
    <source>
        <dbReference type="ARBA" id="ARBA00054910"/>
    </source>
</evidence>
<comment type="caution">
    <text evidence="27">The sequence shown here is derived from an EMBL/GenBank/DDBJ whole genome shotgun (WGS) entry which is preliminary data.</text>
</comment>
<evidence type="ECO:0000313" key="27">
    <source>
        <dbReference type="EMBL" id="OAO15051.1"/>
    </source>
</evidence>
<dbReference type="FunFam" id="3.40.50.720:FF:000028">
    <property type="entry name" value="NAD(P) transhydrogenase subunit alpha"/>
    <property type="match status" value="1"/>
</dbReference>
<dbReference type="InterPro" id="IPR034300">
    <property type="entry name" value="PNTB-like"/>
</dbReference>
<evidence type="ECO:0000256" key="11">
    <source>
        <dbReference type="ARBA" id="ARBA00022857"/>
    </source>
</evidence>
<comment type="catalytic activity">
    <reaction evidence="19">
        <text>NAD(+) + NADPH + H(+)(in) = NADH + NADP(+) + H(+)(out)</text>
        <dbReference type="Rhea" id="RHEA:47992"/>
        <dbReference type="ChEBI" id="CHEBI:15378"/>
        <dbReference type="ChEBI" id="CHEBI:57540"/>
        <dbReference type="ChEBI" id="CHEBI:57783"/>
        <dbReference type="ChEBI" id="CHEBI:57945"/>
        <dbReference type="ChEBI" id="CHEBI:58349"/>
        <dbReference type="EC" id="7.1.1.1"/>
    </reaction>
</comment>
<dbReference type="SUPFAM" id="SSF52467">
    <property type="entry name" value="DHS-like NAD/FAD-binding domain"/>
    <property type="match status" value="1"/>
</dbReference>
<keyword evidence="6" id="KW-1003">Cell membrane</keyword>
<evidence type="ECO:0000256" key="12">
    <source>
        <dbReference type="ARBA" id="ARBA00022946"/>
    </source>
</evidence>
<evidence type="ECO:0000256" key="4">
    <source>
        <dbReference type="ARBA" id="ARBA00011738"/>
    </source>
</evidence>
<dbReference type="GO" id="GO:0050661">
    <property type="term" value="F:NADP binding"/>
    <property type="evidence" value="ECO:0007669"/>
    <property type="project" value="TreeGrafter"/>
</dbReference>
<comment type="similarity">
    <text evidence="3">In the N-terminal section; belongs to the AlaDH/PNT family.</text>
</comment>
<dbReference type="Gene3D" id="3.40.50.1220">
    <property type="entry name" value="TPP-binding domain"/>
    <property type="match status" value="1"/>
</dbReference>
<dbReference type="SMART" id="SM01002">
    <property type="entry name" value="AlaDh_PNT_C"/>
    <property type="match status" value="1"/>
</dbReference>
<dbReference type="OrthoDB" id="195891at2759"/>
<keyword evidence="14 24" id="KW-1133">Transmembrane helix</keyword>
<dbReference type="CDD" id="cd05304">
    <property type="entry name" value="Rubrum_tdh"/>
    <property type="match status" value="1"/>
</dbReference>
<dbReference type="GO" id="GO:0008750">
    <property type="term" value="F:proton-translocating NAD(P)+ transhydrogenase activity"/>
    <property type="evidence" value="ECO:0007669"/>
    <property type="project" value="UniProtKB-EC"/>
</dbReference>
<dbReference type="Gene3D" id="3.40.50.720">
    <property type="entry name" value="NAD(P)-binding Rossmann-like Domain"/>
    <property type="match status" value="2"/>
</dbReference>
<evidence type="ECO:0000313" key="28">
    <source>
        <dbReference type="Proteomes" id="UP000078348"/>
    </source>
</evidence>
<evidence type="ECO:0000256" key="6">
    <source>
        <dbReference type="ARBA" id="ARBA00022475"/>
    </source>
</evidence>
<keyword evidence="12" id="KW-0809">Transit peptide</keyword>
<dbReference type="Pfam" id="PF01262">
    <property type="entry name" value="AlaDh_PNT_C"/>
    <property type="match status" value="1"/>
</dbReference>
<dbReference type="Proteomes" id="UP000078348">
    <property type="component" value="Unassembled WGS sequence"/>
</dbReference>
<comment type="similarity">
    <text evidence="21">In the C-terminal section; belongs to the PNT beta subunit family.</text>
</comment>
<gene>
    <name evidence="27" type="ORF">AV274_3267</name>
</gene>
<feature type="transmembrane region" description="Helical" evidence="24">
    <location>
        <begin position="287"/>
        <end position="306"/>
    </location>
</feature>
<feature type="domain" description="Alanine dehydrogenase/pyridine nucleotide transhydrogenase NAD(H)-binding" evidence="25">
    <location>
        <begin position="689"/>
        <end position="855"/>
    </location>
</feature>
<dbReference type="SUPFAM" id="SSF51735">
    <property type="entry name" value="NAD(P)-binding Rossmann-fold domains"/>
    <property type="match status" value="1"/>
</dbReference>
<feature type="transmembrane region" description="Helical" evidence="24">
    <location>
        <begin position="113"/>
        <end position="134"/>
    </location>
</feature>
<feature type="transmembrane region" description="Helical" evidence="24">
    <location>
        <begin position="82"/>
        <end position="101"/>
    </location>
</feature>
<evidence type="ECO:0000256" key="17">
    <source>
        <dbReference type="ARBA" id="ARBA00023128"/>
    </source>
</evidence>
<dbReference type="GO" id="GO:0006740">
    <property type="term" value="P:NADPH regeneration"/>
    <property type="evidence" value="ECO:0007669"/>
    <property type="project" value="TreeGrafter"/>
</dbReference>
<dbReference type="InterPro" id="IPR007698">
    <property type="entry name" value="AlaDH/PNT_NAD(H)-bd"/>
</dbReference>
<comment type="subcellular location">
    <subcellularLocation>
        <location evidence="2">Cell inner membrane</location>
        <topology evidence="2">Multi-pass membrane protein</topology>
    </subcellularLocation>
    <subcellularLocation>
        <location evidence="1">Mitochondrion inner membrane</location>
        <topology evidence="1">Multi-pass membrane protein</topology>
        <orientation evidence="1">Matrix side</orientation>
    </subcellularLocation>
</comment>
<dbReference type="EMBL" id="LXWW01000183">
    <property type="protein sequence ID" value="OAO15051.1"/>
    <property type="molecule type" value="Genomic_DNA"/>
</dbReference>
<protein>
    <recommendedName>
        <fullName evidence="22">NAD(P) transhydrogenase, mitochondrial</fullName>
        <ecNumber evidence="5">7.1.1.1</ecNumber>
    </recommendedName>
    <alternativeName>
        <fullName evidence="23">Nicotinamide nucleotide transhydrogenase</fullName>
    </alternativeName>
</protein>
<keyword evidence="16" id="KW-0520">NAD</keyword>
<feature type="transmembrane region" description="Helical" evidence="24">
    <location>
        <begin position="44"/>
        <end position="62"/>
    </location>
</feature>
<feature type="transmembrane region" description="Helical" evidence="24">
    <location>
        <begin position="234"/>
        <end position="254"/>
    </location>
</feature>